<name>A0ACC1NBG5_9APHY</name>
<accession>A0ACC1NBG5</accession>
<gene>
    <name evidence="1" type="ORF">NUW54_g11666</name>
</gene>
<reference evidence="1" key="1">
    <citation type="submission" date="2022-08" db="EMBL/GenBank/DDBJ databases">
        <title>Genome Sequence of Pycnoporus sanguineus.</title>
        <authorList>
            <person name="Buettner E."/>
        </authorList>
    </citation>
    <scope>NUCLEOTIDE SEQUENCE</scope>
    <source>
        <strain evidence="1">CG-C14</strain>
    </source>
</reference>
<sequence>MPPPRWATDEQWEWLSARRLEWRQAKTSGQIPAFLAKTYNTWAQLWSERTLLFGEKDTLSEEEELQLGKAVKAKQKQLKTWYQNHGGRSNGSDAPERGHEIQLPKVKGTRALQPIEVYSKRYYESKVKPLVEEEIQKRKLERAIEKLSPVERLEIIRQCTRNAFEAESSEIREEIMNASAEEKARSRVLTAACKSATVVQDEERTAGEYQHAIDHAPAMIERALALIRIMTGGVLTVLWSGPVPEDGGAIGSFAVHQGQTASGHNFAQAMPTFEDAIVRPHVEFARGVFPREVRQRRSLSSTVMSLPAAEPSCGRYATKPKPTQTGQGDTSRPVDGQQTASGETVAVVSNPDVVIPDLPPRR</sequence>
<dbReference type="EMBL" id="JANSHE010004644">
    <property type="protein sequence ID" value="KAJ2975836.1"/>
    <property type="molecule type" value="Genomic_DNA"/>
</dbReference>
<protein>
    <submittedName>
        <fullName evidence="1">Uncharacterized protein</fullName>
    </submittedName>
</protein>
<proteinExistence type="predicted"/>
<evidence type="ECO:0000313" key="2">
    <source>
        <dbReference type="Proteomes" id="UP001144978"/>
    </source>
</evidence>
<keyword evidence="2" id="KW-1185">Reference proteome</keyword>
<comment type="caution">
    <text evidence="1">The sequence shown here is derived from an EMBL/GenBank/DDBJ whole genome shotgun (WGS) entry which is preliminary data.</text>
</comment>
<evidence type="ECO:0000313" key="1">
    <source>
        <dbReference type="EMBL" id="KAJ2975836.1"/>
    </source>
</evidence>
<organism evidence="1 2">
    <name type="scientific">Trametes sanguinea</name>
    <dbReference type="NCBI Taxonomy" id="158606"/>
    <lineage>
        <taxon>Eukaryota</taxon>
        <taxon>Fungi</taxon>
        <taxon>Dikarya</taxon>
        <taxon>Basidiomycota</taxon>
        <taxon>Agaricomycotina</taxon>
        <taxon>Agaricomycetes</taxon>
        <taxon>Polyporales</taxon>
        <taxon>Polyporaceae</taxon>
        <taxon>Trametes</taxon>
    </lineage>
</organism>
<dbReference type="Proteomes" id="UP001144978">
    <property type="component" value="Unassembled WGS sequence"/>
</dbReference>